<reference evidence="1" key="1">
    <citation type="submission" date="2015-07" db="EMBL/GenBank/DDBJ databases">
        <title>Transcriptome Assembly of Anthurium amnicola.</title>
        <authorList>
            <person name="Suzuki J."/>
        </authorList>
    </citation>
    <scope>NUCLEOTIDE SEQUENCE</scope>
</reference>
<dbReference type="AlphaFoldDB" id="A0A1D1YWM6"/>
<organism evidence="1">
    <name type="scientific">Anthurium amnicola</name>
    <dbReference type="NCBI Taxonomy" id="1678845"/>
    <lineage>
        <taxon>Eukaryota</taxon>
        <taxon>Viridiplantae</taxon>
        <taxon>Streptophyta</taxon>
        <taxon>Embryophyta</taxon>
        <taxon>Tracheophyta</taxon>
        <taxon>Spermatophyta</taxon>
        <taxon>Magnoliopsida</taxon>
        <taxon>Liliopsida</taxon>
        <taxon>Araceae</taxon>
        <taxon>Pothoideae</taxon>
        <taxon>Potheae</taxon>
        <taxon>Anthurium</taxon>
    </lineage>
</organism>
<gene>
    <name evidence="1" type="primary">NDUFB8_1</name>
    <name evidence="1" type="ORF">g.20303</name>
</gene>
<name>A0A1D1YWM6_9ARAE</name>
<sequence length="168" mass="19419">FFSTMSPRLVLPFYGHNINTLFIRRNYLPTFTQVLRQQIAPYKFSPGKIREDDPLIGDYPNLPFESRLSRPALGWEDQQNRVNLNEPLHEEEEALSVWSFDLYNYKTSTALKSLGIFFASVGLFTIFLAKTMPEAPMEKKIYPYEGLRVELGNDPLNPEDKSRAAHSE</sequence>
<protein>
    <submittedName>
        <fullName evidence="1">NADH dehydrogenase [ubiquinone] 1 beta subcomplex subunit 8, mitochondrial</fullName>
    </submittedName>
</protein>
<dbReference type="Pfam" id="PF05821">
    <property type="entry name" value="NDUF_B8"/>
    <property type="match status" value="1"/>
</dbReference>
<dbReference type="GO" id="GO:0005739">
    <property type="term" value="C:mitochondrion"/>
    <property type="evidence" value="ECO:0007669"/>
    <property type="project" value="InterPro"/>
</dbReference>
<dbReference type="InterPro" id="IPR008699">
    <property type="entry name" value="NDUFB8"/>
</dbReference>
<feature type="non-terminal residue" evidence="1">
    <location>
        <position position="1"/>
    </location>
</feature>
<dbReference type="PANTHER" id="PTHR12840">
    <property type="entry name" value="NADH-UBIQUINONE OXIDOREDUCTASE ASHI SUBUNIT"/>
    <property type="match status" value="1"/>
</dbReference>
<keyword evidence="1" id="KW-0830">Ubiquinone</keyword>
<evidence type="ECO:0000313" key="1">
    <source>
        <dbReference type="EMBL" id="JAT58999.1"/>
    </source>
</evidence>
<accession>A0A1D1YWM6</accession>
<proteinExistence type="predicted"/>
<dbReference type="EMBL" id="GDJX01008937">
    <property type="protein sequence ID" value="JAT58999.1"/>
    <property type="molecule type" value="Transcribed_RNA"/>
</dbReference>
<dbReference type="PANTHER" id="PTHR12840:SF1">
    <property type="entry name" value="NADH DEHYDROGENASE [UBIQUINONE] 1 BETA SUBCOMPLEX SUBUNIT 8, MITOCHONDRIAL"/>
    <property type="match status" value="1"/>
</dbReference>